<proteinExistence type="predicted"/>
<dbReference type="Proteomes" id="UP000095287">
    <property type="component" value="Unplaced"/>
</dbReference>
<evidence type="ECO:0000313" key="1">
    <source>
        <dbReference type="Proteomes" id="UP000095287"/>
    </source>
</evidence>
<dbReference type="InterPro" id="IPR027396">
    <property type="entry name" value="DsrEFH-like"/>
</dbReference>
<organism evidence="1 2">
    <name type="scientific">Steinernema glaseri</name>
    <dbReference type="NCBI Taxonomy" id="37863"/>
    <lineage>
        <taxon>Eukaryota</taxon>
        <taxon>Metazoa</taxon>
        <taxon>Ecdysozoa</taxon>
        <taxon>Nematoda</taxon>
        <taxon>Chromadorea</taxon>
        <taxon>Rhabditida</taxon>
        <taxon>Tylenchina</taxon>
        <taxon>Panagrolaimomorpha</taxon>
        <taxon>Strongyloidoidea</taxon>
        <taxon>Steinernematidae</taxon>
        <taxon>Steinernema</taxon>
    </lineage>
</organism>
<accession>A0A1I8ABT8</accession>
<name>A0A1I8ABT8_9BILA</name>
<keyword evidence="1" id="KW-1185">Reference proteome</keyword>
<dbReference type="WBParaSite" id="L893_g3846.t1">
    <property type="protein sequence ID" value="L893_g3846.t1"/>
    <property type="gene ID" value="L893_g3846"/>
</dbReference>
<dbReference type="InterPro" id="IPR003787">
    <property type="entry name" value="Sulphur_relay_DsrE/F-like"/>
</dbReference>
<protein>
    <submittedName>
        <fullName evidence="2">DrsE domain-containing protein</fullName>
    </submittedName>
</protein>
<dbReference type="Gene3D" id="3.40.1260.10">
    <property type="entry name" value="DsrEFH-like"/>
    <property type="match status" value="1"/>
</dbReference>
<evidence type="ECO:0000313" key="2">
    <source>
        <dbReference type="WBParaSite" id="L893_g3846.t1"/>
    </source>
</evidence>
<dbReference type="Pfam" id="PF02635">
    <property type="entry name" value="DsrE"/>
    <property type="match status" value="1"/>
</dbReference>
<reference evidence="2" key="1">
    <citation type="submission" date="2016-11" db="UniProtKB">
        <authorList>
            <consortium name="WormBaseParasite"/>
        </authorList>
    </citation>
    <scope>IDENTIFICATION</scope>
</reference>
<dbReference type="SUPFAM" id="SSF75169">
    <property type="entry name" value="DsrEFH-like"/>
    <property type="match status" value="1"/>
</dbReference>
<sequence length="168" mass="17720">MSETSYKQLTQGISSNLAQLGASQEKMREALGVAMYMGGGPSVIPEPKPRRTVMPKPAAFVSTLFHAQGNPDKVTVALTMAVNAVQKGHSACLILMAEGVALGVPGAAEPINIGAPFEPAADLLKKYLEQGGRVAVCKSCMLHNGLSAEQMDPRFEIITAPDVIDLLM</sequence>
<dbReference type="AlphaFoldDB" id="A0A1I8ABT8"/>